<gene>
    <name evidence="1" type="ORF">FA95DRAFT_1612568</name>
</gene>
<dbReference type="Proteomes" id="UP000814033">
    <property type="component" value="Unassembled WGS sequence"/>
</dbReference>
<comment type="caution">
    <text evidence="1">The sequence shown here is derived from an EMBL/GenBank/DDBJ whole genome shotgun (WGS) entry which is preliminary data.</text>
</comment>
<dbReference type="EMBL" id="MU276304">
    <property type="protein sequence ID" value="KAI0039444.1"/>
    <property type="molecule type" value="Genomic_DNA"/>
</dbReference>
<sequence>MSRQTTLRAFLVAETARFVHVHTLHRRLDDGLSLPSYYDWFQGHQHVRTTIVRVLYAGTTHVFVLYYTWSRDAFPEPSQAARRWGGVWHGELLVFRQRQVRPSGMNTLVNVRSSDTALVHIALRSFFRRARGVV</sequence>
<protein>
    <submittedName>
        <fullName evidence="1">Uncharacterized protein</fullName>
    </submittedName>
</protein>
<reference evidence="1" key="1">
    <citation type="submission" date="2021-02" db="EMBL/GenBank/DDBJ databases">
        <authorList>
            <consortium name="DOE Joint Genome Institute"/>
            <person name="Ahrendt S."/>
            <person name="Looney B.P."/>
            <person name="Miyauchi S."/>
            <person name="Morin E."/>
            <person name="Drula E."/>
            <person name="Courty P.E."/>
            <person name="Chicoki N."/>
            <person name="Fauchery L."/>
            <person name="Kohler A."/>
            <person name="Kuo A."/>
            <person name="Labutti K."/>
            <person name="Pangilinan J."/>
            <person name="Lipzen A."/>
            <person name="Riley R."/>
            <person name="Andreopoulos W."/>
            <person name="He G."/>
            <person name="Johnson J."/>
            <person name="Barry K.W."/>
            <person name="Grigoriev I.V."/>
            <person name="Nagy L."/>
            <person name="Hibbett D."/>
            <person name="Henrissat B."/>
            <person name="Matheny P.B."/>
            <person name="Labbe J."/>
            <person name="Martin F."/>
        </authorList>
    </citation>
    <scope>NUCLEOTIDE SEQUENCE</scope>
    <source>
        <strain evidence="1">FP105234-sp</strain>
    </source>
</reference>
<organism evidence="1 2">
    <name type="scientific">Auriscalpium vulgare</name>
    <dbReference type="NCBI Taxonomy" id="40419"/>
    <lineage>
        <taxon>Eukaryota</taxon>
        <taxon>Fungi</taxon>
        <taxon>Dikarya</taxon>
        <taxon>Basidiomycota</taxon>
        <taxon>Agaricomycotina</taxon>
        <taxon>Agaricomycetes</taxon>
        <taxon>Russulales</taxon>
        <taxon>Auriscalpiaceae</taxon>
        <taxon>Auriscalpium</taxon>
    </lineage>
</organism>
<evidence type="ECO:0000313" key="2">
    <source>
        <dbReference type="Proteomes" id="UP000814033"/>
    </source>
</evidence>
<keyword evidence="2" id="KW-1185">Reference proteome</keyword>
<proteinExistence type="predicted"/>
<accession>A0ACB8R5P0</accession>
<name>A0ACB8R5P0_9AGAM</name>
<evidence type="ECO:0000313" key="1">
    <source>
        <dbReference type="EMBL" id="KAI0039444.1"/>
    </source>
</evidence>
<reference evidence="1" key="2">
    <citation type="journal article" date="2022" name="New Phytol.">
        <title>Evolutionary transition to the ectomycorrhizal habit in the genomes of a hyperdiverse lineage of mushroom-forming fungi.</title>
        <authorList>
            <person name="Looney B."/>
            <person name="Miyauchi S."/>
            <person name="Morin E."/>
            <person name="Drula E."/>
            <person name="Courty P.E."/>
            <person name="Kohler A."/>
            <person name="Kuo A."/>
            <person name="LaButti K."/>
            <person name="Pangilinan J."/>
            <person name="Lipzen A."/>
            <person name="Riley R."/>
            <person name="Andreopoulos W."/>
            <person name="He G."/>
            <person name="Johnson J."/>
            <person name="Nolan M."/>
            <person name="Tritt A."/>
            <person name="Barry K.W."/>
            <person name="Grigoriev I.V."/>
            <person name="Nagy L.G."/>
            <person name="Hibbett D."/>
            <person name="Henrissat B."/>
            <person name="Matheny P.B."/>
            <person name="Labbe J."/>
            <person name="Martin F.M."/>
        </authorList>
    </citation>
    <scope>NUCLEOTIDE SEQUENCE</scope>
    <source>
        <strain evidence="1">FP105234-sp</strain>
    </source>
</reference>